<name>A0A815W4A8_9BILA</name>
<keyword evidence="4 5" id="KW-0472">Membrane</keyword>
<dbReference type="GO" id="GO:0016020">
    <property type="term" value="C:membrane"/>
    <property type="evidence" value="ECO:0007669"/>
    <property type="project" value="UniProtKB-SubCell"/>
</dbReference>
<evidence type="ECO:0000313" key="8">
    <source>
        <dbReference type="EMBL" id="CAF1655596.1"/>
    </source>
</evidence>
<comment type="subcellular location">
    <subcellularLocation>
        <location evidence="1">Membrane</location>
    </subcellularLocation>
</comment>
<feature type="transmembrane region" description="Helical" evidence="5">
    <location>
        <begin position="12"/>
        <end position="31"/>
    </location>
</feature>
<evidence type="ECO:0000256" key="3">
    <source>
        <dbReference type="ARBA" id="ARBA00022989"/>
    </source>
</evidence>
<feature type="transmembrane region" description="Helical" evidence="5">
    <location>
        <begin position="123"/>
        <end position="147"/>
    </location>
</feature>
<comment type="caution">
    <text evidence="7">The sequence shown here is derived from an EMBL/GenBank/DDBJ whole genome shotgun (WGS) entry which is preliminary data.</text>
</comment>
<dbReference type="OrthoDB" id="10283552at2759"/>
<dbReference type="SUPFAM" id="SSF81321">
    <property type="entry name" value="Family A G protein-coupled receptor-like"/>
    <property type="match status" value="1"/>
</dbReference>
<keyword evidence="2 5" id="KW-0812">Transmembrane</keyword>
<organism evidence="7 10">
    <name type="scientific">Adineta steineri</name>
    <dbReference type="NCBI Taxonomy" id="433720"/>
    <lineage>
        <taxon>Eukaryota</taxon>
        <taxon>Metazoa</taxon>
        <taxon>Spiralia</taxon>
        <taxon>Gnathifera</taxon>
        <taxon>Rotifera</taxon>
        <taxon>Eurotatoria</taxon>
        <taxon>Bdelloidea</taxon>
        <taxon>Adinetida</taxon>
        <taxon>Adinetidae</taxon>
        <taxon>Adineta</taxon>
    </lineage>
</organism>
<accession>A0A815W4A8</accession>
<evidence type="ECO:0000313" key="9">
    <source>
        <dbReference type="Proteomes" id="UP000663832"/>
    </source>
</evidence>
<dbReference type="InterPro" id="IPR017452">
    <property type="entry name" value="GPCR_Rhodpsn_7TM"/>
</dbReference>
<protein>
    <recommendedName>
        <fullName evidence="6">G-protein coupled receptors family 1 profile domain-containing protein</fullName>
    </recommendedName>
</protein>
<dbReference type="Gene3D" id="1.20.1070.10">
    <property type="entry name" value="Rhodopsin 7-helix transmembrane proteins"/>
    <property type="match status" value="1"/>
</dbReference>
<evidence type="ECO:0000313" key="10">
    <source>
        <dbReference type="Proteomes" id="UP000663877"/>
    </source>
</evidence>
<feature type="transmembrane region" description="Helical" evidence="5">
    <location>
        <begin position="81"/>
        <end position="103"/>
    </location>
</feature>
<feature type="transmembrane region" description="Helical" evidence="5">
    <location>
        <begin position="261"/>
        <end position="278"/>
    </location>
</feature>
<dbReference type="Proteomes" id="UP000663832">
    <property type="component" value="Unassembled WGS sequence"/>
</dbReference>
<reference evidence="7" key="1">
    <citation type="submission" date="2021-02" db="EMBL/GenBank/DDBJ databases">
        <authorList>
            <person name="Nowell W R."/>
        </authorList>
    </citation>
    <scope>NUCLEOTIDE SEQUENCE</scope>
</reference>
<dbReference type="EMBL" id="CAJNOI010004051">
    <property type="protein sequence ID" value="CAF1536145.1"/>
    <property type="molecule type" value="Genomic_DNA"/>
</dbReference>
<sequence length="334" mass="37688">MTVSNIVRSWLLQGFQIPSILVGVFILYYLLMDRALRNALNNHVIIVMVFVGLILQCIDVTALTYYDRTATVLVSTRAFCFTWAIIHDIGVVGTINLVAWASIERHILIFHANLVRTKTKRFFLHYLPLVICMMFPGVFYITMLFIVPCSVTMDNTKIHCGYFACIYVNPSVVLYNTIVNYLIAPFIIVIFSVALIIRVLVSKCRARQRIEWRNYRKMAIQLLSISFLYMFVYCPPIFLYTAYLAGLPQNIATDYNSDSNYFAYCAITFTPLVCALSLPELRTKLKICFPCCRRCRAAVGPQSLMMTRTKAGLIASPTASPAAGPTAAIATIAQ</sequence>
<feature type="transmembrane region" description="Helical" evidence="5">
    <location>
        <begin position="222"/>
        <end position="241"/>
    </location>
</feature>
<evidence type="ECO:0000256" key="5">
    <source>
        <dbReference type="SAM" id="Phobius"/>
    </source>
</evidence>
<dbReference type="EMBL" id="CAJNOM010004426">
    <property type="protein sequence ID" value="CAF1655596.1"/>
    <property type="molecule type" value="Genomic_DNA"/>
</dbReference>
<keyword evidence="3 5" id="KW-1133">Transmembrane helix</keyword>
<dbReference type="AlphaFoldDB" id="A0A815W4A8"/>
<keyword evidence="9" id="KW-1185">Reference proteome</keyword>
<evidence type="ECO:0000259" key="6">
    <source>
        <dbReference type="PROSITE" id="PS50262"/>
    </source>
</evidence>
<evidence type="ECO:0000256" key="4">
    <source>
        <dbReference type="ARBA" id="ARBA00023136"/>
    </source>
</evidence>
<feature type="transmembrane region" description="Helical" evidence="5">
    <location>
        <begin position="43"/>
        <end position="66"/>
    </location>
</feature>
<evidence type="ECO:0000256" key="2">
    <source>
        <dbReference type="ARBA" id="ARBA00022692"/>
    </source>
</evidence>
<evidence type="ECO:0000313" key="7">
    <source>
        <dbReference type="EMBL" id="CAF1536145.1"/>
    </source>
</evidence>
<proteinExistence type="predicted"/>
<evidence type="ECO:0000256" key="1">
    <source>
        <dbReference type="ARBA" id="ARBA00004370"/>
    </source>
</evidence>
<feature type="domain" description="G-protein coupled receptors family 1 profile" evidence="6">
    <location>
        <begin position="22"/>
        <end position="274"/>
    </location>
</feature>
<gene>
    <name evidence="7" type="ORF">BJG266_LOCUS45252</name>
    <name evidence="8" type="ORF">QVE165_LOCUS62241</name>
</gene>
<dbReference type="PROSITE" id="PS50262">
    <property type="entry name" value="G_PROTEIN_RECEP_F1_2"/>
    <property type="match status" value="1"/>
</dbReference>
<dbReference type="Proteomes" id="UP000663877">
    <property type="component" value="Unassembled WGS sequence"/>
</dbReference>
<feature type="transmembrane region" description="Helical" evidence="5">
    <location>
        <begin position="178"/>
        <end position="201"/>
    </location>
</feature>